<organism evidence="2 3">
    <name type="scientific">Burkholderia plantarii</name>
    <dbReference type="NCBI Taxonomy" id="41899"/>
    <lineage>
        <taxon>Bacteria</taxon>
        <taxon>Pseudomonadati</taxon>
        <taxon>Pseudomonadota</taxon>
        <taxon>Betaproteobacteria</taxon>
        <taxon>Burkholderiales</taxon>
        <taxon>Burkholderiaceae</taxon>
        <taxon>Burkholderia</taxon>
    </lineage>
</organism>
<evidence type="ECO:0000313" key="2">
    <source>
        <dbReference type="EMBL" id="AJK49173.1"/>
    </source>
</evidence>
<feature type="compositionally biased region" description="Low complexity" evidence="1">
    <location>
        <begin position="220"/>
        <end position="235"/>
    </location>
</feature>
<dbReference type="Proteomes" id="UP000031838">
    <property type="component" value="Chromosome 2"/>
</dbReference>
<feature type="region of interest" description="Disordered" evidence="1">
    <location>
        <begin position="216"/>
        <end position="241"/>
    </location>
</feature>
<reference evidence="3" key="1">
    <citation type="submission" date="2011-03" db="EMBL/GenBank/DDBJ databases">
        <authorList>
            <person name="Voget S."/>
            <person name="Streit W.R."/>
            <person name="Jaeger K.E."/>
            <person name="Daniel R."/>
        </authorList>
    </citation>
    <scope>NUCLEOTIDE SEQUENCE [LARGE SCALE GENOMIC DNA]</scope>
    <source>
        <strain evidence="3">PG1</strain>
    </source>
</reference>
<keyword evidence="3" id="KW-1185">Reference proteome</keyword>
<feature type="region of interest" description="Disordered" evidence="1">
    <location>
        <begin position="560"/>
        <end position="774"/>
    </location>
</feature>
<feature type="compositionally biased region" description="Pro residues" evidence="1">
    <location>
        <begin position="684"/>
        <end position="695"/>
    </location>
</feature>
<accession>A0A0B6S0J5</accession>
<protein>
    <submittedName>
        <fullName evidence="2">Uncharacterized protein</fullName>
    </submittedName>
</protein>
<feature type="compositionally biased region" description="Polar residues" evidence="1">
    <location>
        <begin position="728"/>
        <end position="751"/>
    </location>
</feature>
<evidence type="ECO:0000256" key="1">
    <source>
        <dbReference type="SAM" id="MobiDB-lite"/>
    </source>
</evidence>
<feature type="compositionally biased region" description="Basic and acidic residues" evidence="1">
    <location>
        <begin position="764"/>
        <end position="774"/>
    </location>
</feature>
<dbReference type="AlphaFoldDB" id="A0A0B6S0J5"/>
<dbReference type="KEGG" id="bgp:BGL_2c10950"/>
<feature type="compositionally biased region" description="Basic and acidic residues" evidence="1">
    <location>
        <begin position="647"/>
        <end position="658"/>
    </location>
</feature>
<sequence length="774" mass="81750">MGGTRPQHPVAVEIMRRSRRFMPQETAGAVADRTEAIAETMIDLGAAPSAPRPPAVAPDAHRRVAGAIDSHLFGQGEVDADTRALIDEMLAFETHGARPPSGSPMRPIADIMHSALAGESAQVDRQNVMFLALSDLLGVHPNEVLGPPDRETGLPSNVNLVVGETSTMADWMAEVAMRGADPDTRRAADQINRFIETGEIPYGMDEDTARIIEVASRETSPASSPSGSPHSRPGGLQPRLPDIVDAADATTARRNAVTRMLLQVMNNEGGGTFRRGAYSTANSLMRNVATVMVPTMLRQYLDQGIASRMDRLTEHEQLGLSLTAALIPPLLLGIGAYVDRDKATTASNISRATLALVSFGAIAAAVSTNNMASLGPALIGYLTYAAMRDLGQKFIKLDNPDANPDMRLATTMKGAGAYVANQTIAGAMMTYLASPSGAGAAGRPLQALNGLLRGIINGAAESGDDVTYNSFASREVGQSLRLTLSGAVPTLRQLASTYTTTSPSRATLSTVDAMLSTVVGSALARTNLSATAQNNLGNLFGAAVLGVLYSAFLHIHQEPPAATQDVESGRPRIRVSGESGGESFGMDRLSLDDRSTRSGFTGNVGLGGGSSTRALPPSTRVPSTRSRSSSVQGLAPSSYGGSRPPSIRRDERFDDRGLSDNPFAPQPQFLAPPPPGQFGGGFGPPYPPQMPPQPPADRLRERFNRGGGGGFEGPPLPPHMRPNRDPSIHSQNSDSTAFYSLASQSDASTRYYTPGGSTRSQRSRRSEDDDPGYR</sequence>
<gene>
    <name evidence="2" type="ORF">BGL_2c10950</name>
</gene>
<feature type="compositionally biased region" description="Low complexity" evidence="1">
    <location>
        <begin position="616"/>
        <end position="631"/>
    </location>
</feature>
<name>A0A0B6S0J5_BURPL</name>
<dbReference type="EMBL" id="CP002581">
    <property type="protein sequence ID" value="AJK49173.1"/>
    <property type="molecule type" value="Genomic_DNA"/>
</dbReference>
<dbReference type="HOGENOM" id="CLU_361201_0_0_4"/>
<reference evidence="2 3" key="2">
    <citation type="journal article" date="2016" name="Appl. Microbiol. Biotechnol.">
        <title>Mutations improving production and secretion of extracellular lipase by Burkholderia glumae PG1.</title>
        <authorList>
            <person name="Knapp A."/>
            <person name="Voget S."/>
            <person name="Gao R."/>
            <person name="Zaburannyi N."/>
            <person name="Krysciak D."/>
            <person name="Breuer M."/>
            <person name="Hauer B."/>
            <person name="Streit W.R."/>
            <person name="Muller R."/>
            <person name="Daniel R."/>
            <person name="Jaeger K.E."/>
        </authorList>
    </citation>
    <scope>NUCLEOTIDE SEQUENCE [LARGE SCALE GENOMIC DNA]</scope>
    <source>
        <strain evidence="2 3">PG1</strain>
    </source>
</reference>
<proteinExistence type="predicted"/>
<evidence type="ECO:0000313" key="3">
    <source>
        <dbReference type="Proteomes" id="UP000031838"/>
    </source>
</evidence>